<keyword evidence="7" id="KW-0028">Amino-acid biosynthesis</keyword>
<evidence type="ECO:0000256" key="8">
    <source>
        <dbReference type="ARBA" id="ARBA00022679"/>
    </source>
</evidence>
<proteinExistence type="inferred from homology"/>
<evidence type="ECO:0000256" key="10">
    <source>
        <dbReference type="ARBA" id="ARBA00023096"/>
    </source>
</evidence>
<reference evidence="16 17" key="1">
    <citation type="journal article" date="2014" name="Curr. Microbiol.">
        <title>Spirosoma radiotolerans sp. nov., a gamma-radiation-resistant bacterium isolated from gamma ray-irradiated soil.</title>
        <authorList>
            <person name="Lee J.J."/>
            <person name="Srinivasan S."/>
            <person name="Lim S."/>
            <person name="Joe M."/>
            <person name="Im S."/>
            <person name="Bae S.I."/>
            <person name="Park K.R."/>
            <person name="Han J.H."/>
            <person name="Park S.H."/>
            <person name="Joo B.M."/>
            <person name="Park S.J."/>
            <person name="Kim M.K."/>
        </authorList>
    </citation>
    <scope>NUCLEOTIDE SEQUENCE [LARGE SCALE GENOMIC DNA]</scope>
    <source>
        <strain evidence="16 17">DG5A</strain>
    </source>
</reference>
<dbReference type="KEGG" id="srd:SD10_18030"/>
<dbReference type="GO" id="GO:0008453">
    <property type="term" value="F:alanine-glyoxylate transaminase activity"/>
    <property type="evidence" value="ECO:0007669"/>
    <property type="project" value="TreeGrafter"/>
</dbReference>
<keyword evidence="10" id="KW-0664">Pyridoxine biosynthesis</keyword>
<dbReference type="SUPFAM" id="SSF53383">
    <property type="entry name" value="PLP-dependent transferases"/>
    <property type="match status" value="1"/>
</dbReference>
<dbReference type="InterPro" id="IPR022278">
    <property type="entry name" value="Pser_aminoTfrase"/>
</dbReference>
<gene>
    <name evidence="16" type="ORF">SD10_18030</name>
</gene>
<dbReference type="PANTHER" id="PTHR21152">
    <property type="entry name" value="AMINOTRANSFERASE CLASS V"/>
    <property type="match status" value="1"/>
</dbReference>
<dbReference type="AlphaFoldDB" id="A0A0E4A0U4"/>
<dbReference type="Gene3D" id="3.40.640.10">
    <property type="entry name" value="Type I PLP-dependent aspartate aminotransferase-like (Major domain)"/>
    <property type="match status" value="1"/>
</dbReference>
<evidence type="ECO:0000259" key="15">
    <source>
        <dbReference type="Pfam" id="PF00266"/>
    </source>
</evidence>
<dbReference type="HOGENOM" id="CLU_027686_1_1_10"/>
<sequence>MKNTYFTPGPAELYPTFYQHLQTAMDEQIGSISHRSQRFRDIYKFADEQLRTLLSIPATHGIFFTGSASEVWERVLLNCVEHESFHLVNGSFSQKFYDYANALNKHAHIMEKPFGEGFDAAEVEVPAYAELVCLTHNETSSGVQMRPAEIHKLKRRYPKKLFCVDTVSSAPFPDLDYTLIDSAFFSVQKAFGMPAGLGVWIANQTCLAKAERLQKNDTMTIGAHNTLPMLWKHYKTFETPATPNVLYIYILGKIAEDFNRIGIDTIRKQTEEKARMLYKFLDSSSRYEPFVKQERHRSQTVIVASVGSEEQPRSSADVISAAKSANMIVGSGYGKFKESQIRIANFPAVSVEQVGSLIEQLQK</sequence>
<dbReference type="STRING" id="1379870.SD10_18030"/>
<keyword evidence="8 16" id="KW-0808">Transferase</keyword>
<evidence type="ECO:0000313" key="16">
    <source>
        <dbReference type="EMBL" id="AKD58617.1"/>
    </source>
</evidence>
<dbReference type="InterPro" id="IPR015421">
    <property type="entry name" value="PyrdxlP-dep_Trfase_major"/>
</dbReference>
<evidence type="ECO:0000313" key="17">
    <source>
        <dbReference type="Proteomes" id="UP000033054"/>
    </source>
</evidence>
<dbReference type="Gene3D" id="3.90.1150.10">
    <property type="entry name" value="Aspartate Aminotransferase, domain 1"/>
    <property type="match status" value="1"/>
</dbReference>
<evidence type="ECO:0000256" key="1">
    <source>
        <dbReference type="ARBA" id="ARBA00001933"/>
    </source>
</evidence>
<evidence type="ECO:0000256" key="4">
    <source>
        <dbReference type="ARBA" id="ARBA00013030"/>
    </source>
</evidence>
<comment type="similarity">
    <text evidence="3">Belongs to the class-V pyridoxal-phosphate-dependent aminotransferase family. SerC subfamily.</text>
</comment>
<evidence type="ECO:0000256" key="7">
    <source>
        <dbReference type="ARBA" id="ARBA00022605"/>
    </source>
</evidence>
<dbReference type="PIRSF" id="PIRSF000525">
    <property type="entry name" value="SerC"/>
    <property type="match status" value="1"/>
</dbReference>
<name>A0A0E4A0U4_9BACT</name>
<evidence type="ECO:0000256" key="9">
    <source>
        <dbReference type="ARBA" id="ARBA00022898"/>
    </source>
</evidence>
<evidence type="ECO:0000256" key="14">
    <source>
        <dbReference type="ARBA" id="ARBA00049007"/>
    </source>
</evidence>
<dbReference type="GO" id="GO:0008615">
    <property type="term" value="P:pyridoxine biosynthetic process"/>
    <property type="evidence" value="ECO:0007669"/>
    <property type="project" value="UniProtKB-KW"/>
</dbReference>
<dbReference type="InterPro" id="IPR015424">
    <property type="entry name" value="PyrdxlP-dep_Trfase"/>
</dbReference>
<comment type="pathway">
    <text evidence="2">Amino-acid biosynthesis; L-serine biosynthesis; L-serine from 3-phospho-D-glycerate: step 2/3.</text>
</comment>
<keyword evidence="9" id="KW-0663">Pyridoxal phosphate</keyword>
<dbReference type="PATRIC" id="fig|1379870.5.peg.3899"/>
<comment type="catalytic activity">
    <reaction evidence="13">
        <text>4-(phosphooxy)-L-threonine + 2-oxoglutarate = (R)-3-hydroxy-2-oxo-4-phosphooxybutanoate + L-glutamate</text>
        <dbReference type="Rhea" id="RHEA:16573"/>
        <dbReference type="ChEBI" id="CHEBI:16810"/>
        <dbReference type="ChEBI" id="CHEBI:29985"/>
        <dbReference type="ChEBI" id="CHEBI:58452"/>
        <dbReference type="ChEBI" id="CHEBI:58538"/>
        <dbReference type="EC" id="2.6.1.52"/>
    </reaction>
</comment>
<keyword evidence="5" id="KW-0963">Cytoplasm</keyword>
<evidence type="ECO:0000256" key="2">
    <source>
        <dbReference type="ARBA" id="ARBA00005099"/>
    </source>
</evidence>
<evidence type="ECO:0000256" key="12">
    <source>
        <dbReference type="ARBA" id="ARBA00031421"/>
    </source>
</evidence>
<evidence type="ECO:0000256" key="5">
    <source>
        <dbReference type="ARBA" id="ARBA00022490"/>
    </source>
</evidence>
<dbReference type="InterPro" id="IPR000192">
    <property type="entry name" value="Aminotrans_V_dom"/>
</dbReference>
<dbReference type="EC" id="2.6.1.52" evidence="4"/>
<dbReference type="Pfam" id="PF00266">
    <property type="entry name" value="Aminotran_5"/>
    <property type="match status" value="1"/>
</dbReference>
<dbReference type="InterPro" id="IPR015422">
    <property type="entry name" value="PyrdxlP-dep_Trfase_small"/>
</dbReference>
<dbReference type="EMBL" id="CP010429">
    <property type="protein sequence ID" value="AKD58617.1"/>
    <property type="molecule type" value="Genomic_DNA"/>
</dbReference>
<dbReference type="PANTHER" id="PTHR21152:SF40">
    <property type="entry name" value="ALANINE--GLYOXYLATE AMINOTRANSFERASE"/>
    <property type="match status" value="1"/>
</dbReference>
<dbReference type="OrthoDB" id="975012at2"/>
<organism evidence="16 17">
    <name type="scientific">Spirosoma radiotolerans</name>
    <dbReference type="NCBI Taxonomy" id="1379870"/>
    <lineage>
        <taxon>Bacteria</taxon>
        <taxon>Pseudomonadati</taxon>
        <taxon>Bacteroidota</taxon>
        <taxon>Cytophagia</taxon>
        <taxon>Cytophagales</taxon>
        <taxon>Cytophagaceae</taxon>
        <taxon>Spirosoma</taxon>
    </lineage>
</organism>
<keyword evidence="17" id="KW-1185">Reference proteome</keyword>
<protein>
    <recommendedName>
        <fullName evidence="4">phosphoserine transaminase</fullName>
        <ecNumber evidence="4">2.6.1.52</ecNumber>
    </recommendedName>
    <alternativeName>
        <fullName evidence="12">Phosphohydroxythreonine aminotransferase</fullName>
    </alternativeName>
</protein>
<dbReference type="GO" id="GO:0006564">
    <property type="term" value="P:L-serine biosynthetic process"/>
    <property type="evidence" value="ECO:0007669"/>
    <property type="project" value="UniProtKB-KW"/>
</dbReference>
<accession>A0A0E4A0U4</accession>
<dbReference type="GO" id="GO:0004760">
    <property type="term" value="F:L-serine-pyruvate transaminase activity"/>
    <property type="evidence" value="ECO:0007669"/>
    <property type="project" value="TreeGrafter"/>
</dbReference>
<evidence type="ECO:0000256" key="3">
    <source>
        <dbReference type="ARBA" id="ARBA00006904"/>
    </source>
</evidence>
<dbReference type="RefSeq" id="WP_046579738.1">
    <property type="nucleotide sequence ID" value="NZ_CP010429.1"/>
</dbReference>
<keyword evidence="11" id="KW-0718">Serine biosynthesis</keyword>
<dbReference type="UniPathway" id="UPA00135">
    <property type="reaction ID" value="UER00197"/>
</dbReference>
<dbReference type="Proteomes" id="UP000033054">
    <property type="component" value="Chromosome"/>
</dbReference>
<evidence type="ECO:0000256" key="11">
    <source>
        <dbReference type="ARBA" id="ARBA00023299"/>
    </source>
</evidence>
<evidence type="ECO:0000256" key="6">
    <source>
        <dbReference type="ARBA" id="ARBA00022576"/>
    </source>
</evidence>
<dbReference type="GO" id="GO:0019265">
    <property type="term" value="P:glycine biosynthetic process, by transamination of glyoxylate"/>
    <property type="evidence" value="ECO:0007669"/>
    <property type="project" value="TreeGrafter"/>
</dbReference>
<comment type="catalytic activity">
    <reaction evidence="14">
        <text>O-phospho-L-serine + 2-oxoglutarate = 3-phosphooxypyruvate + L-glutamate</text>
        <dbReference type="Rhea" id="RHEA:14329"/>
        <dbReference type="ChEBI" id="CHEBI:16810"/>
        <dbReference type="ChEBI" id="CHEBI:18110"/>
        <dbReference type="ChEBI" id="CHEBI:29985"/>
        <dbReference type="ChEBI" id="CHEBI:57524"/>
        <dbReference type="EC" id="2.6.1.52"/>
    </reaction>
</comment>
<comment type="cofactor">
    <cofactor evidence="1">
        <name>pyridoxal 5'-phosphate</name>
        <dbReference type="ChEBI" id="CHEBI:597326"/>
    </cofactor>
</comment>
<dbReference type="GO" id="GO:0004648">
    <property type="term" value="F:O-phospho-L-serine:2-oxoglutarate aminotransferase activity"/>
    <property type="evidence" value="ECO:0007669"/>
    <property type="project" value="UniProtKB-EC"/>
</dbReference>
<keyword evidence="6 16" id="KW-0032">Aminotransferase</keyword>
<evidence type="ECO:0000256" key="13">
    <source>
        <dbReference type="ARBA" id="ARBA00047630"/>
    </source>
</evidence>
<feature type="domain" description="Aminotransferase class V" evidence="15">
    <location>
        <begin position="17"/>
        <end position="306"/>
    </location>
</feature>